<dbReference type="InterPro" id="IPR027417">
    <property type="entry name" value="P-loop_NTPase"/>
</dbReference>
<name>A0A7M5WZ43_9CNID</name>
<keyword evidence="4 5" id="KW-0418">Kinase</keyword>
<reference evidence="6" key="1">
    <citation type="submission" date="2021-01" db="UniProtKB">
        <authorList>
            <consortium name="EnsemblMetazoa"/>
        </authorList>
    </citation>
    <scope>IDENTIFICATION</scope>
</reference>
<dbReference type="SUPFAM" id="SSF52540">
    <property type="entry name" value="P-loop containing nucleoside triphosphate hydrolases"/>
    <property type="match status" value="2"/>
</dbReference>
<keyword evidence="2 5" id="KW-0808">Transferase</keyword>
<evidence type="ECO:0000256" key="2">
    <source>
        <dbReference type="ARBA" id="ARBA00022679"/>
    </source>
</evidence>
<dbReference type="PANTHER" id="PTHR23359">
    <property type="entry name" value="NUCLEOTIDE KINASE"/>
    <property type="match status" value="1"/>
</dbReference>
<dbReference type="Pfam" id="PF00406">
    <property type="entry name" value="ADK"/>
    <property type="match status" value="2"/>
</dbReference>
<dbReference type="GO" id="GO:0005524">
    <property type="term" value="F:ATP binding"/>
    <property type="evidence" value="ECO:0007669"/>
    <property type="project" value="InterPro"/>
</dbReference>
<evidence type="ECO:0008006" key="8">
    <source>
        <dbReference type="Google" id="ProtNLM"/>
    </source>
</evidence>
<dbReference type="GeneID" id="136800466"/>
<evidence type="ECO:0000256" key="4">
    <source>
        <dbReference type="ARBA" id="ARBA00022777"/>
    </source>
</evidence>
<sequence length="467" mass="53334">MDATKKPLLIPPEFSTYAEKHGIYQIYERLLKKLLIHQPDEPLQAIMDWLKEPECVPEIVVVGPPGSGKRSISRLVADRLGCILIAKEDLVKCQNDLEIVKTLKDRITQYDAIEKGYLIEGFPENRAQALQLQLEGIYPKHVVLLDAPDSVLSERVIGKRIDPMTGDVYHVTFHPPPSDAIHRVKPDPTSCKEDEMNERLAKHHRHIGGILRCYSNTFKMINADQPREDVLSQTLAYLQSKERNNAPHTPRVVLLGPTGAGKREQASLLCSKYHLVHVCCDDLIKQMLVNESELGQSMKPYEERGVRIPDELVTKALTMRLSQLDAVKRGWVLHGFPKTRMQLDSLIEQGYEPNRVVVLNIPSDTAVERISLRSVDPETGYRYHLLYNPPQSTEVKERLAMHPTDEESEVLKRYTDYQVNIKDIMEYFTTAQHVNGDQDRQAVFESIETIVVNPLPEKLENHEGERH</sequence>
<dbReference type="OrthoDB" id="522106at2759"/>
<dbReference type="InterPro" id="IPR036193">
    <property type="entry name" value="ADK_active_lid_dom_sf"/>
</dbReference>
<accession>A0A7M5WZ43</accession>
<organism evidence="6 7">
    <name type="scientific">Clytia hemisphaerica</name>
    <dbReference type="NCBI Taxonomy" id="252671"/>
    <lineage>
        <taxon>Eukaryota</taxon>
        <taxon>Metazoa</taxon>
        <taxon>Cnidaria</taxon>
        <taxon>Hydrozoa</taxon>
        <taxon>Hydroidolina</taxon>
        <taxon>Leptothecata</taxon>
        <taxon>Obeliida</taxon>
        <taxon>Clytiidae</taxon>
        <taxon>Clytia</taxon>
    </lineage>
</organism>
<dbReference type="CDD" id="cd01428">
    <property type="entry name" value="ADK"/>
    <property type="match status" value="2"/>
</dbReference>
<comment type="similarity">
    <text evidence="1 5">Belongs to the adenylate kinase family.</text>
</comment>
<protein>
    <recommendedName>
        <fullName evidence="8">Adenylate kinase</fullName>
    </recommendedName>
</protein>
<dbReference type="CDD" id="cd22979">
    <property type="entry name" value="DD_AK8"/>
    <property type="match status" value="1"/>
</dbReference>
<keyword evidence="7" id="KW-1185">Reference proteome</keyword>
<dbReference type="InterPro" id="IPR000850">
    <property type="entry name" value="Adenylat/UMP-CMP_kin"/>
</dbReference>
<evidence type="ECO:0000313" key="6">
    <source>
        <dbReference type="EnsemblMetazoa" id="CLYHEMP015085.1"/>
    </source>
</evidence>
<keyword evidence="3" id="KW-0547">Nucleotide-binding</keyword>
<dbReference type="PRINTS" id="PR00094">
    <property type="entry name" value="ADENYLTKNASE"/>
</dbReference>
<dbReference type="AlphaFoldDB" id="A0A7M5WZ43"/>
<evidence type="ECO:0000256" key="1">
    <source>
        <dbReference type="ARBA" id="ARBA00007220"/>
    </source>
</evidence>
<dbReference type="SUPFAM" id="SSF57774">
    <property type="entry name" value="Microbial and mitochondrial ADK, insert 'zinc finger' domain"/>
    <property type="match status" value="2"/>
</dbReference>
<dbReference type="Proteomes" id="UP000594262">
    <property type="component" value="Unplaced"/>
</dbReference>
<dbReference type="RefSeq" id="XP_066913226.1">
    <property type="nucleotide sequence ID" value="XM_067057125.1"/>
</dbReference>
<proteinExistence type="inferred from homology"/>
<evidence type="ECO:0000256" key="3">
    <source>
        <dbReference type="ARBA" id="ARBA00022741"/>
    </source>
</evidence>
<dbReference type="HAMAP" id="MF_00235">
    <property type="entry name" value="Adenylate_kinase_Adk"/>
    <property type="match status" value="1"/>
</dbReference>
<dbReference type="GO" id="GO:0004017">
    <property type="term" value="F:AMP kinase activity"/>
    <property type="evidence" value="ECO:0007669"/>
    <property type="project" value="InterPro"/>
</dbReference>
<dbReference type="EnsemblMetazoa" id="CLYHEMT015085.1">
    <property type="protein sequence ID" value="CLYHEMP015085.1"/>
    <property type="gene ID" value="CLYHEMG015085"/>
</dbReference>
<evidence type="ECO:0000256" key="5">
    <source>
        <dbReference type="RuleBase" id="RU003330"/>
    </source>
</evidence>
<evidence type="ECO:0000313" key="7">
    <source>
        <dbReference type="Proteomes" id="UP000594262"/>
    </source>
</evidence>
<dbReference type="Gene3D" id="3.40.50.300">
    <property type="entry name" value="P-loop containing nucleotide triphosphate hydrolases"/>
    <property type="match status" value="2"/>
</dbReference>